<evidence type="ECO:0000313" key="4">
    <source>
        <dbReference type="Proteomes" id="UP000184089"/>
    </source>
</evidence>
<name>A0AAQ1MFI1_9FIRM</name>
<dbReference type="InterPro" id="IPR018490">
    <property type="entry name" value="cNMP-bd_dom_sf"/>
</dbReference>
<dbReference type="InterPro" id="IPR000595">
    <property type="entry name" value="cNMP-bd_dom"/>
</dbReference>
<evidence type="ECO:0000313" key="3">
    <source>
        <dbReference type="EMBL" id="SHG55855.1"/>
    </source>
</evidence>
<dbReference type="InterPro" id="IPR036390">
    <property type="entry name" value="WH_DNA-bd_sf"/>
</dbReference>
<dbReference type="PANTHER" id="PTHR24567">
    <property type="entry name" value="CRP FAMILY TRANSCRIPTIONAL REGULATORY PROTEIN"/>
    <property type="match status" value="1"/>
</dbReference>
<keyword evidence="5" id="KW-1185">Reference proteome</keyword>
<dbReference type="Proteomes" id="UP000184089">
    <property type="component" value="Unassembled WGS sequence"/>
</dbReference>
<dbReference type="InterPro" id="IPR014710">
    <property type="entry name" value="RmlC-like_jellyroll"/>
</dbReference>
<feature type="domain" description="Cyclic nucleotide-binding" evidence="1">
    <location>
        <begin position="1"/>
        <end position="99"/>
    </location>
</feature>
<dbReference type="PROSITE" id="PS50042">
    <property type="entry name" value="CNMP_BINDING_3"/>
    <property type="match status" value="1"/>
</dbReference>
<comment type="caution">
    <text evidence="3">The sequence shown here is derived from an EMBL/GenBank/DDBJ whole genome shotgun (WGS) entry which is preliminary data.</text>
</comment>
<reference evidence="3" key="1">
    <citation type="submission" date="2016-11" db="EMBL/GenBank/DDBJ databases">
        <authorList>
            <person name="Varghese N."/>
            <person name="Submissions S."/>
        </authorList>
    </citation>
    <scope>NUCLEOTIDE SEQUENCE</scope>
    <source>
        <strain evidence="3">DSM 4029</strain>
    </source>
</reference>
<dbReference type="Proteomes" id="UP000474718">
    <property type="component" value="Unassembled WGS sequence"/>
</dbReference>
<evidence type="ECO:0000313" key="2">
    <source>
        <dbReference type="EMBL" id="MZL69273.1"/>
    </source>
</evidence>
<dbReference type="InterPro" id="IPR050397">
    <property type="entry name" value="Env_Response_Regulators"/>
</dbReference>
<dbReference type="RefSeq" id="WP_021660726.1">
    <property type="nucleotide sequence ID" value="NZ_FQVY01000005.1"/>
</dbReference>
<dbReference type="CDD" id="cd00038">
    <property type="entry name" value="CAP_ED"/>
    <property type="match status" value="1"/>
</dbReference>
<dbReference type="AlphaFoldDB" id="A0AAQ1MFI1"/>
<dbReference type="SMART" id="SM00100">
    <property type="entry name" value="cNMP"/>
    <property type="match status" value="1"/>
</dbReference>
<dbReference type="Pfam" id="PF00027">
    <property type="entry name" value="cNMP_binding"/>
    <property type="match status" value="1"/>
</dbReference>
<protein>
    <submittedName>
        <fullName evidence="2">Cyclic nucleotide-binding domain-containing protein</fullName>
    </submittedName>
    <submittedName>
        <fullName evidence="3">cAMP-binding domain of CRP or a regulatory subunit of cAMP-dependent protein kinases</fullName>
    </submittedName>
</protein>
<dbReference type="EMBL" id="WWVX01000003">
    <property type="protein sequence ID" value="MZL69273.1"/>
    <property type="molecule type" value="Genomic_DNA"/>
</dbReference>
<dbReference type="SUPFAM" id="SSF51206">
    <property type="entry name" value="cAMP-binding domain-like"/>
    <property type="match status" value="1"/>
</dbReference>
<dbReference type="EMBL" id="FQVY01000005">
    <property type="protein sequence ID" value="SHG55855.1"/>
    <property type="molecule type" value="Genomic_DNA"/>
</dbReference>
<accession>A0AAQ1MFI1</accession>
<gene>
    <name evidence="2" type="ORF">GT747_05755</name>
    <name evidence="3" type="ORF">SAMN05444424_2687</name>
</gene>
<dbReference type="SUPFAM" id="SSF46785">
    <property type="entry name" value="Winged helix' DNA-binding domain"/>
    <property type="match status" value="1"/>
</dbReference>
<dbReference type="PANTHER" id="PTHR24567:SF74">
    <property type="entry name" value="HTH-TYPE TRANSCRIPTIONAL REGULATOR ARCR"/>
    <property type="match status" value="1"/>
</dbReference>
<organism evidence="3 4">
    <name type="scientific">Bittarella massiliensis</name>
    <name type="common">ex Durand et al. 2017</name>
    <dbReference type="NCBI Taxonomy" id="1720313"/>
    <lineage>
        <taxon>Bacteria</taxon>
        <taxon>Bacillati</taxon>
        <taxon>Bacillota</taxon>
        <taxon>Clostridia</taxon>
        <taxon>Eubacteriales</taxon>
        <taxon>Oscillospiraceae</taxon>
        <taxon>Bittarella (ex Durand et al. 2017)</taxon>
    </lineage>
</organism>
<reference evidence="2 5" key="3">
    <citation type="journal article" date="2019" name="Nat. Med.">
        <title>A library of human gut bacterial isolates paired with longitudinal multiomics data enables mechanistic microbiome research.</title>
        <authorList>
            <person name="Poyet M."/>
            <person name="Groussin M."/>
            <person name="Gibbons S.M."/>
            <person name="Avila-Pacheco J."/>
            <person name="Jiang X."/>
            <person name="Kearney S.M."/>
            <person name="Perrotta A.R."/>
            <person name="Berdy B."/>
            <person name="Zhao S."/>
            <person name="Lieberman T.D."/>
            <person name="Swanson P.K."/>
            <person name="Smith M."/>
            <person name="Roesemann S."/>
            <person name="Alexander J.E."/>
            <person name="Rich S.A."/>
            <person name="Livny J."/>
            <person name="Vlamakis H."/>
            <person name="Clish C."/>
            <person name="Bullock K."/>
            <person name="Deik A."/>
            <person name="Scott J."/>
            <person name="Pierce K.A."/>
            <person name="Xavier R.J."/>
            <person name="Alm E.J."/>
        </authorList>
    </citation>
    <scope>NUCLEOTIDE SEQUENCE [LARGE SCALE GENOMIC DNA]</scope>
    <source>
        <strain evidence="2 5">BIOML-A2</strain>
    </source>
</reference>
<proteinExistence type="predicted"/>
<dbReference type="Gene3D" id="2.60.120.10">
    <property type="entry name" value="Jelly Rolls"/>
    <property type="match status" value="1"/>
</dbReference>
<sequence length="204" mass="22727">MREFFERMPEDLSGGLHRRTFCKGEPVLLAGEENRCIYMVERGTAMAWVADESGATALVDRYGEGDLFGELEIFCEGLKTIEVVAASDCTVLQLDRDDLLAWMERDFALTTALIRHLAQQMRRYAANATQLQLLRVKERVRACLQSWREMGRRGPLDKQALAAQVKAPMRSVNRALAALAKEGLVRCGRGTVTLLPPGDEGGAR</sequence>
<dbReference type="GO" id="GO:0005829">
    <property type="term" value="C:cytosol"/>
    <property type="evidence" value="ECO:0007669"/>
    <property type="project" value="TreeGrafter"/>
</dbReference>
<dbReference type="GO" id="GO:0003700">
    <property type="term" value="F:DNA-binding transcription factor activity"/>
    <property type="evidence" value="ECO:0007669"/>
    <property type="project" value="TreeGrafter"/>
</dbReference>
<reference evidence="4" key="2">
    <citation type="submission" date="2016-11" db="EMBL/GenBank/DDBJ databases">
        <authorList>
            <person name="Jaros S."/>
            <person name="Januszkiewicz K."/>
            <person name="Wedrychowicz H."/>
        </authorList>
    </citation>
    <scope>NUCLEOTIDE SEQUENCE [LARGE SCALE GENOMIC DNA]</scope>
    <source>
        <strain evidence="4">DSM 4029</strain>
    </source>
</reference>
<evidence type="ECO:0000313" key="5">
    <source>
        <dbReference type="Proteomes" id="UP000474718"/>
    </source>
</evidence>
<evidence type="ECO:0000259" key="1">
    <source>
        <dbReference type="PROSITE" id="PS50042"/>
    </source>
</evidence>